<gene>
    <name evidence="1" type="ORF">RM532_08900</name>
</gene>
<proteinExistence type="predicted"/>
<dbReference type="Proteomes" id="UP001251857">
    <property type="component" value="Unassembled WGS sequence"/>
</dbReference>
<sequence>MAMDYERSGFGLTHPSRPDVLVFFLQRAQAESGLSLDDFAVSLAFEYHQRVPAHAQAIDLELPDTTETYQDYAKAVGRLRKRVQRYVSGERYFPACLEEAWAAALPPAFAEECRRVLVRRYGFMAARAPEAEACADGEAVGRILQEVGELTEGLSRALADGHIGPEDFGPDSDLMTRIDDAAAAIASVRARAVAAAAEREARPAVKVAR</sequence>
<dbReference type="RefSeq" id="WP_311652926.1">
    <property type="nucleotide sequence ID" value="NZ_JAVRIB010000008.1"/>
</dbReference>
<organism evidence="1 2">
    <name type="scientific">Spectribacter hydrogenoxidans</name>
    <dbReference type="NCBI Taxonomy" id="3075608"/>
    <lineage>
        <taxon>Bacteria</taxon>
        <taxon>Pseudomonadati</taxon>
        <taxon>Pseudomonadota</taxon>
        <taxon>Gammaproteobacteria</taxon>
        <taxon>Salinisphaerales</taxon>
        <taxon>Salinisphaeraceae</taxon>
        <taxon>Spectribacter</taxon>
    </lineage>
</organism>
<evidence type="ECO:0000313" key="2">
    <source>
        <dbReference type="Proteomes" id="UP001251857"/>
    </source>
</evidence>
<comment type="caution">
    <text evidence="1">The sequence shown here is derived from an EMBL/GenBank/DDBJ whole genome shotgun (WGS) entry which is preliminary data.</text>
</comment>
<reference evidence="1 2" key="1">
    <citation type="submission" date="2023-09" db="EMBL/GenBank/DDBJ databases">
        <authorList>
            <person name="Rey-Velasco X."/>
        </authorList>
    </citation>
    <scope>NUCLEOTIDE SEQUENCE [LARGE SCALE GENOMIC DNA]</scope>
    <source>
        <strain evidence="1 2">W335</strain>
    </source>
</reference>
<evidence type="ECO:0000313" key="1">
    <source>
        <dbReference type="EMBL" id="MDT0635076.1"/>
    </source>
</evidence>
<accession>A0ABU3C138</accession>
<dbReference type="EMBL" id="JAVRIB010000008">
    <property type="protein sequence ID" value="MDT0635076.1"/>
    <property type="molecule type" value="Genomic_DNA"/>
</dbReference>
<keyword evidence="2" id="KW-1185">Reference proteome</keyword>
<name>A0ABU3C138_9GAMM</name>
<protein>
    <submittedName>
        <fullName evidence="1">Uncharacterized protein</fullName>
    </submittedName>
</protein>